<organism evidence="2 3">
    <name type="scientific">Mucilaginibacter conchicola</name>
    <dbReference type="NCBI Taxonomy" id="2303333"/>
    <lineage>
        <taxon>Bacteria</taxon>
        <taxon>Pseudomonadati</taxon>
        <taxon>Bacteroidota</taxon>
        <taxon>Sphingobacteriia</taxon>
        <taxon>Sphingobacteriales</taxon>
        <taxon>Sphingobacteriaceae</taxon>
        <taxon>Mucilaginibacter</taxon>
    </lineage>
</organism>
<evidence type="ECO:0000313" key="2">
    <source>
        <dbReference type="EMBL" id="RFZ90413.1"/>
    </source>
</evidence>
<dbReference type="Proteomes" id="UP000264217">
    <property type="component" value="Unassembled WGS sequence"/>
</dbReference>
<feature type="transmembrane region" description="Helical" evidence="1">
    <location>
        <begin position="12"/>
        <end position="45"/>
    </location>
</feature>
<gene>
    <name evidence="2" type="ORF">D0C36_21715</name>
</gene>
<name>A0A372NQ84_9SPHI</name>
<protein>
    <submittedName>
        <fullName evidence="2">Glycine zipper family protein</fullName>
    </submittedName>
</protein>
<keyword evidence="3" id="KW-1185">Reference proteome</keyword>
<evidence type="ECO:0000313" key="3">
    <source>
        <dbReference type="Proteomes" id="UP000264217"/>
    </source>
</evidence>
<reference evidence="2 3" key="1">
    <citation type="submission" date="2018-08" db="EMBL/GenBank/DDBJ databases">
        <title>Mucilaginibacter sp. MYSH2.</title>
        <authorList>
            <person name="Seo T."/>
        </authorList>
    </citation>
    <scope>NUCLEOTIDE SEQUENCE [LARGE SCALE GENOMIC DNA]</scope>
    <source>
        <strain evidence="2 3">MYSH2</strain>
    </source>
</reference>
<dbReference type="EMBL" id="QWDC01000004">
    <property type="protein sequence ID" value="RFZ90413.1"/>
    <property type="molecule type" value="Genomic_DNA"/>
</dbReference>
<accession>A0A372NQ84</accession>
<keyword evidence="1" id="KW-0812">Transmembrane</keyword>
<keyword evidence="1" id="KW-1133">Transmembrane helix</keyword>
<sequence length="51" mass="5198">MVLNKLVRRTYFAIAIAVGVAIGIASHNVAIGIGFAAALGILFAGDGSIKR</sequence>
<evidence type="ECO:0000256" key="1">
    <source>
        <dbReference type="SAM" id="Phobius"/>
    </source>
</evidence>
<comment type="caution">
    <text evidence="2">The sequence shown here is derived from an EMBL/GenBank/DDBJ whole genome shotgun (WGS) entry which is preliminary data.</text>
</comment>
<keyword evidence="1" id="KW-0472">Membrane</keyword>
<proteinExistence type="predicted"/>
<dbReference type="AlphaFoldDB" id="A0A372NQ84"/>